<dbReference type="PANTHER" id="PTHR11601:SF34">
    <property type="entry name" value="CYSTEINE DESULFURASE"/>
    <property type="match status" value="1"/>
</dbReference>
<dbReference type="InterPro" id="IPR000192">
    <property type="entry name" value="Aminotrans_V_dom"/>
</dbReference>
<organism evidence="10">
    <name type="scientific">Phage sp. ctGns7</name>
    <dbReference type="NCBI Taxonomy" id="2828003"/>
    <lineage>
        <taxon>Viruses</taxon>
    </lineage>
</organism>
<accession>A0A8S5S9J1</accession>
<proteinExistence type="inferred from homology"/>
<reference evidence="10" key="1">
    <citation type="journal article" date="2021" name="Proc. Natl. Acad. Sci. U.S.A.">
        <title>A Catalog of Tens of Thousands of Viruses from Human Metagenomes Reveals Hidden Associations with Chronic Diseases.</title>
        <authorList>
            <person name="Tisza M.J."/>
            <person name="Buck C.B."/>
        </authorList>
    </citation>
    <scope>NUCLEOTIDE SEQUENCE</scope>
    <source>
        <strain evidence="10">CtGns7</strain>
    </source>
</reference>
<protein>
    <recommendedName>
        <fullName evidence="3">NifS-like protein</fullName>
    </recommendedName>
</protein>
<name>A0A8S5S9J1_9VIRU</name>
<dbReference type="GO" id="GO:0046872">
    <property type="term" value="F:metal ion binding"/>
    <property type="evidence" value="ECO:0007669"/>
    <property type="project" value="UniProtKB-KW"/>
</dbReference>
<comment type="similarity">
    <text evidence="2">Belongs to the class-V pyridoxal-phosphate-dependent aminotransferase family. NifS/IscS subfamily.</text>
</comment>
<comment type="cofactor">
    <cofactor evidence="1">
        <name>pyridoxal 5'-phosphate</name>
        <dbReference type="ChEBI" id="CHEBI:597326"/>
    </cofactor>
</comment>
<dbReference type="SUPFAM" id="SSF53383">
    <property type="entry name" value="PLP-dependent transferases"/>
    <property type="match status" value="1"/>
</dbReference>
<keyword evidence="7" id="KW-0408">Iron</keyword>
<evidence type="ECO:0000256" key="1">
    <source>
        <dbReference type="ARBA" id="ARBA00001933"/>
    </source>
</evidence>
<dbReference type="InterPro" id="IPR015421">
    <property type="entry name" value="PyrdxlP-dep_Trfase_major"/>
</dbReference>
<evidence type="ECO:0000256" key="6">
    <source>
        <dbReference type="ARBA" id="ARBA00022898"/>
    </source>
</evidence>
<dbReference type="PANTHER" id="PTHR11601">
    <property type="entry name" value="CYSTEINE DESULFURYLASE FAMILY MEMBER"/>
    <property type="match status" value="1"/>
</dbReference>
<keyword evidence="8" id="KW-0411">Iron-sulfur</keyword>
<evidence type="ECO:0000256" key="8">
    <source>
        <dbReference type="ARBA" id="ARBA00023014"/>
    </source>
</evidence>
<dbReference type="InterPro" id="IPR016454">
    <property type="entry name" value="Cysteine_dSase"/>
</dbReference>
<keyword evidence="6" id="KW-0663">Pyridoxal phosphate</keyword>
<dbReference type="Pfam" id="PF00266">
    <property type="entry name" value="Aminotran_5"/>
    <property type="match status" value="2"/>
</dbReference>
<dbReference type="Gene3D" id="3.40.640.10">
    <property type="entry name" value="Type I PLP-dependent aspartate aminotransferase-like (Major domain)"/>
    <property type="match status" value="2"/>
</dbReference>
<dbReference type="InterPro" id="IPR015424">
    <property type="entry name" value="PyrdxlP-dep_Trfase"/>
</dbReference>
<sequence length="341" mass="38466">MIYFDNAATTPLSENVKNDIKNNLDNFGNPSSIYSIGFKSKEIIENARKKVAECINCKPTEVFFTSGASESNTWALQDLFWCNPFEHHSILNNPNKVYKTRDAYIITCMLVNNELGIDFTDYLAELRQNSSKQIHCDATQAIGTLDVDVQKLGVDTMSFSGHKFHAPKGTGVLYIKEGIELPRTIYGGKQESGLRGGTENILGISALGVAIQDAYNNLEKKNQHCKHLKNVFLNKLKHYWSLDYEINATEYDTVPNIISFSLKDIESEPILTQLDLENIYVSSGSACNTGTLEPSETLKWYGIPEDYINGTIRVSFDLENTEEEIDIFLHKLVEIVKRVRN</sequence>
<dbReference type="GO" id="GO:0016740">
    <property type="term" value="F:transferase activity"/>
    <property type="evidence" value="ECO:0007669"/>
    <property type="project" value="UniProtKB-KW"/>
</dbReference>
<feature type="domain" description="Aminotransferase class V" evidence="9">
    <location>
        <begin position="102"/>
        <end position="328"/>
    </location>
</feature>
<evidence type="ECO:0000256" key="4">
    <source>
        <dbReference type="ARBA" id="ARBA00022679"/>
    </source>
</evidence>
<evidence type="ECO:0000256" key="5">
    <source>
        <dbReference type="ARBA" id="ARBA00022723"/>
    </source>
</evidence>
<evidence type="ECO:0000313" key="10">
    <source>
        <dbReference type="EMBL" id="DAF47351.1"/>
    </source>
</evidence>
<evidence type="ECO:0000256" key="2">
    <source>
        <dbReference type="ARBA" id="ARBA00006490"/>
    </source>
</evidence>
<feature type="domain" description="Aminotransferase class V" evidence="9">
    <location>
        <begin position="2"/>
        <end position="79"/>
    </location>
</feature>
<evidence type="ECO:0000256" key="7">
    <source>
        <dbReference type="ARBA" id="ARBA00023004"/>
    </source>
</evidence>
<dbReference type="GO" id="GO:0051536">
    <property type="term" value="F:iron-sulfur cluster binding"/>
    <property type="evidence" value="ECO:0007669"/>
    <property type="project" value="UniProtKB-KW"/>
</dbReference>
<evidence type="ECO:0000259" key="9">
    <source>
        <dbReference type="Pfam" id="PF00266"/>
    </source>
</evidence>
<dbReference type="EMBL" id="BK032555">
    <property type="protein sequence ID" value="DAF47351.1"/>
    <property type="molecule type" value="Genomic_DNA"/>
</dbReference>
<dbReference type="PIRSF" id="PIRSF005572">
    <property type="entry name" value="NifS"/>
    <property type="match status" value="1"/>
</dbReference>
<dbReference type="Gene3D" id="3.90.1150.10">
    <property type="entry name" value="Aspartate Aminotransferase, domain 1"/>
    <property type="match status" value="1"/>
</dbReference>
<keyword evidence="4" id="KW-0808">Transferase</keyword>
<dbReference type="InterPro" id="IPR015422">
    <property type="entry name" value="PyrdxlP-dep_Trfase_small"/>
</dbReference>
<keyword evidence="5" id="KW-0479">Metal-binding</keyword>
<evidence type="ECO:0000256" key="3">
    <source>
        <dbReference type="ARBA" id="ARBA00021783"/>
    </source>
</evidence>